<dbReference type="GO" id="GO:0008270">
    <property type="term" value="F:zinc ion binding"/>
    <property type="evidence" value="ECO:0007669"/>
    <property type="project" value="InterPro"/>
</dbReference>
<comment type="similarity">
    <text evidence="4">Belongs to the metallo-beta-lactamase superfamily. Class-B beta-lactamase family.</text>
</comment>
<evidence type="ECO:0000313" key="15">
    <source>
        <dbReference type="EMBL" id="SMO76138.1"/>
    </source>
</evidence>
<keyword evidence="16" id="KW-1185">Reference proteome</keyword>
<evidence type="ECO:0000256" key="3">
    <source>
        <dbReference type="ARBA" id="ARBA00004418"/>
    </source>
</evidence>
<keyword evidence="12" id="KW-0046">Antibiotic resistance</keyword>
<proteinExistence type="inferred from homology"/>
<evidence type="ECO:0000256" key="9">
    <source>
        <dbReference type="ARBA" id="ARBA00022764"/>
    </source>
</evidence>
<evidence type="ECO:0000256" key="6">
    <source>
        <dbReference type="ARBA" id="ARBA00012865"/>
    </source>
</evidence>
<dbReference type="EMBL" id="FXTC01000006">
    <property type="protein sequence ID" value="SMO76138.1"/>
    <property type="molecule type" value="Genomic_DNA"/>
</dbReference>
<evidence type="ECO:0000256" key="4">
    <source>
        <dbReference type="ARBA" id="ARBA00005250"/>
    </source>
</evidence>
<comment type="catalytic activity">
    <reaction evidence="1">
        <text>a beta-lactam + H2O = a substituted beta-amino acid</text>
        <dbReference type="Rhea" id="RHEA:20401"/>
        <dbReference type="ChEBI" id="CHEBI:15377"/>
        <dbReference type="ChEBI" id="CHEBI:35627"/>
        <dbReference type="ChEBI" id="CHEBI:140347"/>
        <dbReference type="EC" id="3.5.2.6"/>
    </reaction>
</comment>
<dbReference type="CDD" id="cd16302">
    <property type="entry name" value="CcrA-like_MBL-B1"/>
    <property type="match status" value="1"/>
</dbReference>
<dbReference type="PROSITE" id="PS51257">
    <property type="entry name" value="PROKAR_LIPOPROTEIN"/>
    <property type="match status" value="1"/>
</dbReference>
<evidence type="ECO:0000256" key="8">
    <source>
        <dbReference type="ARBA" id="ARBA00022729"/>
    </source>
</evidence>
<evidence type="ECO:0000256" key="10">
    <source>
        <dbReference type="ARBA" id="ARBA00022801"/>
    </source>
</evidence>
<dbReference type="GO" id="GO:0042597">
    <property type="term" value="C:periplasmic space"/>
    <property type="evidence" value="ECO:0007669"/>
    <property type="project" value="UniProtKB-SubCell"/>
</dbReference>
<evidence type="ECO:0000256" key="12">
    <source>
        <dbReference type="ARBA" id="ARBA00023251"/>
    </source>
</evidence>
<accession>A0A521DX11</accession>
<dbReference type="RefSeq" id="WP_142718648.1">
    <property type="nucleotide sequence ID" value="NZ_FXTC01000006.1"/>
</dbReference>
<dbReference type="InterPro" id="IPR050855">
    <property type="entry name" value="NDM-1-like"/>
</dbReference>
<dbReference type="GO" id="GO:0046677">
    <property type="term" value="P:response to antibiotic"/>
    <property type="evidence" value="ECO:0007669"/>
    <property type="project" value="UniProtKB-KW"/>
</dbReference>
<dbReference type="InterPro" id="IPR058199">
    <property type="entry name" value="BlaB//VIM/IMP-1"/>
</dbReference>
<gene>
    <name evidence="15" type="ORF">SAMN06265171_106186</name>
</gene>
<comment type="subcellular location">
    <subcellularLocation>
        <location evidence="3">Periplasm</location>
    </subcellularLocation>
</comment>
<feature type="signal peptide" evidence="13">
    <location>
        <begin position="1"/>
        <end position="22"/>
    </location>
</feature>
<keyword evidence="10" id="KW-0378">Hydrolase</keyword>
<keyword evidence="11" id="KW-0862">Zinc</keyword>
<evidence type="ECO:0000256" key="7">
    <source>
        <dbReference type="ARBA" id="ARBA00022723"/>
    </source>
</evidence>
<dbReference type="InterPro" id="IPR036866">
    <property type="entry name" value="RibonucZ/Hydroxyglut_hydro"/>
</dbReference>
<dbReference type="Pfam" id="PF00753">
    <property type="entry name" value="Lactamase_B"/>
    <property type="match status" value="1"/>
</dbReference>
<dbReference type="Proteomes" id="UP000316916">
    <property type="component" value="Unassembled WGS sequence"/>
</dbReference>
<feature type="domain" description="Metallo-beta-lactamase" evidence="14">
    <location>
        <begin position="64"/>
        <end position="233"/>
    </location>
</feature>
<evidence type="ECO:0000256" key="2">
    <source>
        <dbReference type="ARBA" id="ARBA00001947"/>
    </source>
</evidence>
<evidence type="ECO:0000313" key="16">
    <source>
        <dbReference type="Proteomes" id="UP000316916"/>
    </source>
</evidence>
<dbReference type="NCBIfam" id="NF012229">
    <property type="entry name" value="bla_class_B_core"/>
    <property type="match status" value="1"/>
</dbReference>
<dbReference type="GO" id="GO:0008800">
    <property type="term" value="F:beta-lactamase activity"/>
    <property type="evidence" value="ECO:0007669"/>
    <property type="project" value="UniProtKB-EC"/>
</dbReference>
<name>A0A521DX11_9FLAO</name>
<reference evidence="15 16" key="1">
    <citation type="submission" date="2017-05" db="EMBL/GenBank/DDBJ databases">
        <authorList>
            <person name="Varghese N."/>
            <person name="Submissions S."/>
        </authorList>
    </citation>
    <scope>NUCLEOTIDE SEQUENCE [LARGE SCALE GENOMIC DNA]</scope>
    <source>
        <strain evidence="15 16">DSM 29371</strain>
    </source>
</reference>
<dbReference type="Gene3D" id="3.60.15.10">
    <property type="entry name" value="Ribonuclease Z/Hydroxyacylglutathione hydrolase-like"/>
    <property type="match status" value="1"/>
</dbReference>
<dbReference type="NCBIfam" id="NF033088">
    <property type="entry name" value="bla_subclass_B1"/>
    <property type="match status" value="1"/>
</dbReference>
<keyword evidence="8 13" id="KW-0732">Signal</keyword>
<dbReference type="PANTHER" id="PTHR42951:SF4">
    <property type="entry name" value="ACYL-COENZYME A THIOESTERASE MBLAC2"/>
    <property type="match status" value="1"/>
</dbReference>
<comment type="subunit">
    <text evidence="5">Monomer.</text>
</comment>
<feature type="chain" id="PRO_5021894159" description="beta-lactamase" evidence="13">
    <location>
        <begin position="23"/>
        <end position="252"/>
    </location>
</feature>
<evidence type="ECO:0000256" key="11">
    <source>
        <dbReference type="ARBA" id="ARBA00022833"/>
    </source>
</evidence>
<sequence length="252" mass="28062">MKIIVKNIFIILFSFFILSCSAQSKESFKAKEIYKSNSLIITQISENAFIHTSFKQTNDFGNVPCNGLIVKDKNETIVFDTPTNDKGSEELIQWINEKLHAKINAVIPTHFHDDSLGGLLAFHKKNIPSYSYVKTIELAKENNFVIPENSFNDSAILKVGDKDVVARYFGEGHTKDNAVGYFPSEHILFGGCLLKELEAGKGYLGDANVSAWSGTVGKVKKEYPDVKIVVPGHGDYGDARLLDYTITLFKSQ</sequence>
<dbReference type="SMART" id="SM00849">
    <property type="entry name" value="Lactamase_B"/>
    <property type="match status" value="1"/>
</dbReference>
<comment type="cofactor">
    <cofactor evidence="2">
        <name>Zn(2+)</name>
        <dbReference type="ChEBI" id="CHEBI:29105"/>
    </cofactor>
</comment>
<dbReference type="GO" id="GO:0017001">
    <property type="term" value="P:antibiotic catabolic process"/>
    <property type="evidence" value="ECO:0007669"/>
    <property type="project" value="InterPro"/>
</dbReference>
<keyword evidence="7" id="KW-0479">Metal-binding</keyword>
<evidence type="ECO:0000256" key="1">
    <source>
        <dbReference type="ARBA" id="ARBA00001526"/>
    </source>
</evidence>
<organism evidence="15 16">
    <name type="scientific">Chryseobacterium rhizoplanae</name>
    <dbReference type="NCBI Taxonomy" id="1609531"/>
    <lineage>
        <taxon>Bacteria</taxon>
        <taxon>Pseudomonadati</taxon>
        <taxon>Bacteroidota</taxon>
        <taxon>Flavobacteriia</taxon>
        <taxon>Flavobacteriales</taxon>
        <taxon>Weeksellaceae</taxon>
        <taxon>Chryseobacterium group</taxon>
        <taxon>Chryseobacterium</taxon>
    </lineage>
</organism>
<evidence type="ECO:0000256" key="13">
    <source>
        <dbReference type="SAM" id="SignalP"/>
    </source>
</evidence>
<dbReference type="AlphaFoldDB" id="A0A521DX11"/>
<dbReference type="SUPFAM" id="SSF56281">
    <property type="entry name" value="Metallo-hydrolase/oxidoreductase"/>
    <property type="match status" value="1"/>
</dbReference>
<dbReference type="NCBIfam" id="NF041758">
    <property type="entry name" value="B1_blaCHM"/>
    <property type="match status" value="1"/>
</dbReference>
<dbReference type="PROSITE" id="PS00744">
    <property type="entry name" value="BETA_LACTAMASE_B_2"/>
    <property type="match status" value="1"/>
</dbReference>
<evidence type="ECO:0000256" key="5">
    <source>
        <dbReference type="ARBA" id="ARBA00011245"/>
    </source>
</evidence>
<dbReference type="EC" id="3.5.2.6" evidence="6"/>
<dbReference type="InterPro" id="IPR001279">
    <property type="entry name" value="Metallo-B-lactamas"/>
</dbReference>
<protein>
    <recommendedName>
        <fullName evidence="6">beta-lactamase</fullName>
        <ecNumber evidence="6">3.5.2.6</ecNumber>
    </recommendedName>
</protein>
<dbReference type="InterPro" id="IPR001018">
    <property type="entry name" value="Beta-lactamase_class-B_CS"/>
</dbReference>
<keyword evidence="9" id="KW-0574">Periplasm</keyword>
<evidence type="ECO:0000259" key="14">
    <source>
        <dbReference type="SMART" id="SM00849"/>
    </source>
</evidence>
<dbReference type="PANTHER" id="PTHR42951">
    <property type="entry name" value="METALLO-BETA-LACTAMASE DOMAIN-CONTAINING"/>
    <property type="match status" value="1"/>
</dbReference>